<feature type="transmembrane region" description="Helical" evidence="6">
    <location>
        <begin position="384"/>
        <end position="402"/>
    </location>
</feature>
<feature type="transmembrane region" description="Helical" evidence="6">
    <location>
        <begin position="352"/>
        <end position="372"/>
    </location>
</feature>
<feature type="transmembrane region" description="Helical" evidence="6">
    <location>
        <begin position="294"/>
        <end position="313"/>
    </location>
</feature>
<accession>A0A9Q6MW77</accession>
<evidence type="ECO:0000256" key="2">
    <source>
        <dbReference type="ARBA" id="ARBA00022448"/>
    </source>
</evidence>
<feature type="transmembrane region" description="Helical" evidence="6">
    <location>
        <begin position="29"/>
        <end position="50"/>
    </location>
</feature>
<dbReference type="GO" id="GO:0022857">
    <property type="term" value="F:transmembrane transporter activity"/>
    <property type="evidence" value="ECO:0007669"/>
    <property type="project" value="InterPro"/>
</dbReference>
<feature type="transmembrane region" description="Helical" evidence="6">
    <location>
        <begin position="261"/>
        <end position="282"/>
    </location>
</feature>
<feature type="transmembrane region" description="Helical" evidence="6">
    <location>
        <begin position="181"/>
        <end position="200"/>
    </location>
</feature>
<proteinExistence type="predicted"/>
<keyword evidence="2" id="KW-0813">Transport</keyword>
<keyword evidence="3 6" id="KW-0812">Transmembrane</keyword>
<dbReference type="EMBL" id="PZFQ01000006">
    <property type="protein sequence ID" value="PTI76924.1"/>
    <property type="molecule type" value="Genomic_DNA"/>
</dbReference>
<dbReference type="SUPFAM" id="SSF103473">
    <property type="entry name" value="MFS general substrate transporter"/>
    <property type="match status" value="1"/>
</dbReference>
<organism evidence="8 9">
    <name type="scientific">Staphylococcus succinus</name>
    <dbReference type="NCBI Taxonomy" id="61015"/>
    <lineage>
        <taxon>Bacteria</taxon>
        <taxon>Bacillati</taxon>
        <taxon>Bacillota</taxon>
        <taxon>Bacilli</taxon>
        <taxon>Bacillales</taxon>
        <taxon>Staphylococcaceae</taxon>
        <taxon>Staphylococcus</taxon>
    </lineage>
</organism>
<feature type="transmembrane region" description="Helical" evidence="6">
    <location>
        <begin position="62"/>
        <end position="81"/>
    </location>
</feature>
<feature type="transmembrane region" description="Helical" evidence="6">
    <location>
        <begin position="93"/>
        <end position="110"/>
    </location>
</feature>
<dbReference type="Pfam" id="PF07690">
    <property type="entry name" value="MFS_1"/>
    <property type="match status" value="1"/>
</dbReference>
<dbReference type="CDD" id="cd17489">
    <property type="entry name" value="MFS_YfcJ_like"/>
    <property type="match status" value="1"/>
</dbReference>
<evidence type="ECO:0000313" key="8">
    <source>
        <dbReference type="EMBL" id="PTI76924.1"/>
    </source>
</evidence>
<evidence type="ECO:0000256" key="1">
    <source>
        <dbReference type="ARBA" id="ARBA00004651"/>
    </source>
</evidence>
<evidence type="ECO:0000259" key="7">
    <source>
        <dbReference type="PROSITE" id="PS50850"/>
    </source>
</evidence>
<feature type="domain" description="Major facilitator superfamily (MFS) profile" evidence="7">
    <location>
        <begin position="26"/>
        <end position="407"/>
    </location>
</feature>
<dbReference type="GO" id="GO:0005886">
    <property type="term" value="C:plasma membrane"/>
    <property type="evidence" value="ECO:0007669"/>
    <property type="project" value="UniProtKB-SubCell"/>
</dbReference>
<dbReference type="InterPro" id="IPR052714">
    <property type="entry name" value="MFS_Exporter"/>
</dbReference>
<dbReference type="PANTHER" id="PTHR23531">
    <property type="entry name" value="QUINOLENE RESISTANCE PROTEIN NORA"/>
    <property type="match status" value="1"/>
</dbReference>
<evidence type="ECO:0000256" key="3">
    <source>
        <dbReference type="ARBA" id="ARBA00022692"/>
    </source>
</evidence>
<evidence type="ECO:0000256" key="4">
    <source>
        <dbReference type="ARBA" id="ARBA00022989"/>
    </source>
</evidence>
<dbReference type="InterPro" id="IPR036259">
    <property type="entry name" value="MFS_trans_sf"/>
</dbReference>
<dbReference type="AlphaFoldDB" id="A0A9Q6MW77"/>
<dbReference type="PROSITE" id="PS50850">
    <property type="entry name" value="MFS"/>
    <property type="match status" value="1"/>
</dbReference>
<protein>
    <submittedName>
        <fullName evidence="8">MFS transporter</fullName>
    </submittedName>
</protein>
<dbReference type="InterPro" id="IPR020846">
    <property type="entry name" value="MFS_dom"/>
</dbReference>
<feature type="transmembrane region" description="Helical" evidence="6">
    <location>
        <begin position="319"/>
        <end position="340"/>
    </location>
</feature>
<name>A0A9Q6MW77_9STAP</name>
<keyword evidence="4 6" id="KW-1133">Transmembrane helix</keyword>
<dbReference type="Proteomes" id="UP000241960">
    <property type="component" value="Unassembled WGS sequence"/>
</dbReference>
<evidence type="ECO:0000256" key="6">
    <source>
        <dbReference type="SAM" id="Phobius"/>
    </source>
</evidence>
<keyword evidence="5 6" id="KW-0472">Membrane</keyword>
<gene>
    <name evidence="8" type="ORF">BU058_02570</name>
</gene>
<dbReference type="PANTHER" id="PTHR23531:SF1">
    <property type="entry name" value="QUINOLENE RESISTANCE PROTEIN NORA"/>
    <property type="match status" value="1"/>
</dbReference>
<dbReference type="Gene3D" id="1.20.1250.20">
    <property type="entry name" value="MFS general substrate transporter like domains"/>
    <property type="match status" value="1"/>
</dbReference>
<feature type="transmembrane region" description="Helical" evidence="6">
    <location>
        <begin position="154"/>
        <end position="175"/>
    </location>
</feature>
<feature type="transmembrane region" description="Helical" evidence="6">
    <location>
        <begin position="231"/>
        <end position="255"/>
    </location>
</feature>
<sequence>MNKYQKWRKHDMNQSQTVKAPIWTKSFNINFITNFLVYLCMYLLIVIIASYTKSEYNVSDSVAGLVSGLFIIGSLIGRFATGKYVNKVGPKRILLIGLALLVITQLFYFIEGSLALLMFTRLINGIATGVTTTATGTIAAYVTPPERKSEGISLFSLSLVIGAAIGPFFGLLLINTFPIKLLFSICLICGLVSLIISFFVNLQFDIISNQDTIEKAPSKKFNLSNYIAKEAVPVAVIMLISGLTYSSILTFLQFFAQEINLVTLSSYFFIFYAIASLITRPIAGRLMDQKNENVVAYPAFIFLFLTFIALSVTSNGWTLILAGLLLGAGYGNISSCMQAIAIKVSPPAKYGIATSTYFIGLDLGLGFGPYVLGFATSSVSYAQLYAIMAIIVAITMIIYFLVHGRKVKHINA</sequence>
<evidence type="ECO:0000313" key="9">
    <source>
        <dbReference type="Proteomes" id="UP000241960"/>
    </source>
</evidence>
<reference evidence="8 9" key="1">
    <citation type="journal article" date="2016" name="Front. Microbiol.">
        <title>Comprehensive Phylogenetic Analysis of Bovine Non-aureus Staphylococci Species Based on Whole-Genome Sequencing.</title>
        <authorList>
            <person name="Naushad S."/>
            <person name="Barkema H.W."/>
            <person name="Luby C."/>
            <person name="Condas L.A."/>
            <person name="Nobrega D.B."/>
            <person name="Carson D.A."/>
            <person name="De Buck J."/>
        </authorList>
    </citation>
    <scope>NUCLEOTIDE SEQUENCE [LARGE SCALE GENOMIC DNA]</scope>
    <source>
        <strain evidence="8 9">SNUC 1231</strain>
    </source>
</reference>
<comment type="caution">
    <text evidence="8">The sequence shown here is derived from an EMBL/GenBank/DDBJ whole genome shotgun (WGS) entry which is preliminary data.</text>
</comment>
<evidence type="ECO:0000256" key="5">
    <source>
        <dbReference type="ARBA" id="ARBA00023136"/>
    </source>
</evidence>
<comment type="subcellular location">
    <subcellularLocation>
        <location evidence="1">Cell membrane</location>
        <topology evidence="1">Multi-pass membrane protein</topology>
    </subcellularLocation>
</comment>
<dbReference type="InterPro" id="IPR011701">
    <property type="entry name" value="MFS"/>
</dbReference>